<organism evidence="2 3">
    <name type="scientific">Chara braunii</name>
    <name type="common">Braun's stonewort</name>
    <dbReference type="NCBI Taxonomy" id="69332"/>
    <lineage>
        <taxon>Eukaryota</taxon>
        <taxon>Viridiplantae</taxon>
        <taxon>Streptophyta</taxon>
        <taxon>Charophyceae</taxon>
        <taxon>Charales</taxon>
        <taxon>Characeae</taxon>
        <taxon>Chara</taxon>
    </lineage>
</organism>
<evidence type="ECO:0000313" key="2">
    <source>
        <dbReference type="EMBL" id="GBG92866.1"/>
    </source>
</evidence>
<feature type="transmembrane region" description="Helical" evidence="1">
    <location>
        <begin position="73"/>
        <end position="95"/>
    </location>
</feature>
<gene>
    <name evidence="2" type="ORF">CBR_g57592</name>
</gene>
<comment type="caution">
    <text evidence="2">The sequence shown here is derived from an EMBL/GenBank/DDBJ whole genome shotgun (WGS) entry which is preliminary data.</text>
</comment>
<proteinExistence type="predicted"/>
<reference evidence="2 3" key="1">
    <citation type="journal article" date="2018" name="Cell">
        <title>The Chara Genome: Secondary Complexity and Implications for Plant Terrestrialization.</title>
        <authorList>
            <person name="Nishiyama T."/>
            <person name="Sakayama H."/>
            <person name="Vries J.D."/>
            <person name="Buschmann H."/>
            <person name="Saint-Marcoux D."/>
            <person name="Ullrich K.K."/>
            <person name="Haas F.B."/>
            <person name="Vanderstraeten L."/>
            <person name="Becker D."/>
            <person name="Lang D."/>
            <person name="Vosolsobe S."/>
            <person name="Rombauts S."/>
            <person name="Wilhelmsson P.K.I."/>
            <person name="Janitza P."/>
            <person name="Kern R."/>
            <person name="Heyl A."/>
            <person name="Rumpler F."/>
            <person name="Villalobos L.I.A.C."/>
            <person name="Clay J.M."/>
            <person name="Skokan R."/>
            <person name="Toyoda A."/>
            <person name="Suzuki Y."/>
            <person name="Kagoshima H."/>
            <person name="Schijlen E."/>
            <person name="Tajeshwar N."/>
            <person name="Catarino B."/>
            <person name="Hetherington A.J."/>
            <person name="Saltykova A."/>
            <person name="Bonnot C."/>
            <person name="Breuninger H."/>
            <person name="Symeonidi A."/>
            <person name="Radhakrishnan G.V."/>
            <person name="Van Nieuwerburgh F."/>
            <person name="Deforce D."/>
            <person name="Chang C."/>
            <person name="Karol K.G."/>
            <person name="Hedrich R."/>
            <person name="Ulvskov P."/>
            <person name="Glockner G."/>
            <person name="Delwiche C.F."/>
            <person name="Petrasek J."/>
            <person name="Van de Peer Y."/>
            <person name="Friml J."/>
            <person name="Beilby M."/>
            <person name="Dolan L."/>
            <person name="Kohara Y."/>
            <person name="Sugano S."/>
            <person name="Fujiyama A."/>
            <person name="Delaux P.-M."/>
            <person name="Quint M."/>
            <person name="TheiBen G."/>
            <person name="Hagemann M."/>
            <person name="Harholt J."/>
            <person name="Dunand C."/>
            <person name="Zachgo S."/>
            <person name="Langdale J."/>
            <person name="Maumus F."/>
            <person name="Straeten D.V.D."/>
            <person name="Gould S.B."/>
            <person name="Rensing S.A."/>
        </authorList>
    </citation>
    <scope>NUCLEOTIDE SEQUENCE [LARGE SCALE GENOMIC DNA]</scope>
    <source>
        <strain evidence="2 3">S276</strain>
    </source>
</reference>
<accession>A0A388ME76</accession>
<dbReference type="Proteomes" id="UP000265515">
    <property type="component" value="Unassembled WGS sequence"/>
</dbReference>
<dbReference type="AlphaFoldDB" id="A0A388ME76"/>
<name>A0A388ME76_CHABU</name>
<feature type="transmembrane region" description="Helical" evidence="1">
    <location>
        <begin position="142"/>
        <end position="166"/>
    </location>
</feature>
<keyword evidence="1" id="KW-0472">Membrane</keyword>
<keyword evidence="1" id="KW-0812">Transmembrane</keyword>
<evidence type="ECO:0000313" key="3">
    <source>
        <dbReference type="Proteomes" id="UP000265515"/>
    </source>
</evidence>
<keyword evidence="1" id="KW-1133">Transmembrane helix</keyword>
<dbReference type="EMBL" id="BFEA01001155">
    <property type="protein sequence ID" value="GBG92866.1"/>
    <property type="molecule type" value="Genomic_DNA"/>
</dbReference>
<sequence>MCPYLGALVRPVSGECLAATGSVVLAQLAGPTCLVGFAGADVASGSLVAVASMPAVVSVVAGEQPHAGCIDAAATGVGGGAVAAAVLVVVVGYVVPTAPVAGVVGGLGYSPDATRVAVVVAGLAIAHVAASEFALGHGARVVVVAAASVGCTAVGGCAVAVVGGVATASDGCRVFAAPGFAPALVFGQAFVCDAVVVEPPVVAAPGVNVCLLAPGNGEGVGAFFAPAAVATITGPVVCVGGPAPLVAAAESCVVPRAMRACGGAHFFGNTVSGAAMQGCMGACHPSRF</sequence>
<evidence type="ECO:0000256" key="1">
    <source>
        <dbReference type="SAM" id="Phobius"/>
    </source>
</evidence>
<keyword evidence="3" id="KW-1185">Reference proteome</keyword>
<dbReference type="Gramene" id="GBG92866">
    <property type="protein sequence ID" value="GBG92866"/>
    <property type="gene ID" value="CBR_g57592"/>
</dbReference>
<protein>
    <submittedName>
        <fullName evidence="2">Uncharacterized protein</fullName>
    </submittedName>
</protein>
<feature type="transmembrane region" description="Helical" evidence="1">
    <location>
        <begin position="115"/>
        <end position="135"/>
    </location>
</feature>